<dbReference type="Proteomes" id="UP000074561">
    <property type="component" value="Chromosome"/>
</dbReference>
<name>A0A127Q9I1_9BURK</name>
<accession>A0A127Q9I1</accession>
<evidence type="ECO:0000313" key="2">
    <source>
        <dbReference type="Proteomes" id="UP000074561"/>
    </source>
</evidence>
<proteinExistence type="predicted"/>
<dbReference type="EMBL" id="CP013234">
    <property type="protein sequence ID" value="AMP06698.1"/>
    <property type="molecule type" value="Genomic_DNA"/>
</dbReference>
<dbReference type="KEGG" id="cpra:CPter91_4389"/>
<dbReference type="AlphaFoldDB" id="A0A127Q9I1"/>
<reference evidence="1 2" key="1">
    <citation type="submission" date="2015-11" db="EMBL/GenBank/DDBJ databases">
        <title>Exploring the genomic traits of fungus-feeding bacterial genus Collimonas.</title>
        <authorList>
            <person name="Song C."/>
            <person name="Schmidt R."/>
            <person name="de Jager V."/>
            <person name="Krzyzanowska D."/>
            <person name="Jongedijk E."/>
            <person name="Cankar K."/>
            <person name="Beekwilder J."/>
            <person name="van Veen A."/>
            <person name="de Boer W."/>
            <person name="van Veen J.A."/>
            <person name="Garbeva P."/>
        </authorList>
    </citation>
    <scope>NUCLEOTIDE SEQUENCE [LARGE SCALE GENOMIC DNA]</scope>
    <source>
        <strain evidence="1 2">Ter91</strain>
    </source>
</reference>
<gene>
    <name evidence="1" type="ORF">CPter91_4389</name>
</gene>
<sequence length="38" mass="4425">MASAFYFPKYRFQGMQNRISFFPAIFAIRVSCPAAYLN</sequence>
<evidence type="ECO:0000313" key="1">
    <source>
        <dbReference type="EMBL" id="AMP06698.1"/>
    </source>
</evidence>
<organism evidence="1 2">
    <name type="scientific">Collimonas pratensis</name>
    <dbReference type="NCBI Taxonomy" id="279113"/>
    <lineage>
        <taxon>Bacteria</taxon>
        <taxon>Pseudomonadati</taxon>
        <taxon>Pseudomonadota</taxon>
        <taxon>Betaproteobacteria</taxon>
        <taxon>Burkholderiales</taxon>
        <taxon>Oxalobacteraceae</taxon>
        <taxon>Collimonas</taxon>
    </lineage>
</organism>
<protein>
    <submittedName>
        <fullName evidence="1">Uncharacterized protein</fullName>
    </submittedName>
</protein>